<accession>A0A9X3XC35</accession>
<evidence type="ECO:0000256" key="6">
    <source>
        <dbReference type="SAM" id="Phobius"/>
    </source>
</evidence>
<proteinExistence type="inferred from homology"/>
<dbReference type="PANTHER" id="PTHR31885:SF6">
    <property type="entry name" value="GH04784P"/>
    <property type="match status" value="1"/>
</dbReference>
<gene>
    <name evidence="7" type="ORF">KEG57_39005</name>
</gene>
<comment type="similarity">
    <text evidence="2">Belongs to the TMEM86 family.</text>
</comment>
<sequence length="224" mass="24053">MDRASFWCHEATFFGAYLASATASCLLVVLAPGSLACRLVKAVPLFLLCVARLRERQGRLARFVGLGLFASLVADVVIDNVFVAGLGAFLVAHLFYIAGMGLPERAVGAWLPMLPALAFGGLMWGILVGAGRAPEALHAPITAYALVISSMLGRALGRAFVEPKDHASRIFCAGAIFFVISDSLIGANRWVFPLPLGPVWILSTYWLGQFLIFRGSMPLQSERA</sequence>
<dbReference type="PROSITE" id="PS51257">
    <property type="entry name" value="PROKAR_LIPOPROTEIN"/>
    <property type="match status" value="1"/>
</dbReference>
<feature type="transmembrane region" description="Helical" evidence="6">
    <location>
        <begin position="136"/>
        <end position="156"/>
    </location>
</feature>
<keyword evidence="5 6" id="KW-0472">Membrane</keyword>
<feature type="transmembrane region" description="Helical" evidence="6">
    <location>
        <begin position="109"/>
        <end position="130"/>
    </location>
</feature>
<evidence type="ECO:0000256" key="5">
    <source>
        <dbReference type="ARBA" id="ARBA00023136"/>
    </source>
</evidence>
<evidence type="ECO:0000256" key="3">
    <source>
        <dbReference type="ARBA" id="ARBA00022692"/>
    </source>
</evidence>
<dbReference type="RefSeq" id="WP_272425253.1">
    <property type="nucleotide sequence ID" value="NZ_JAGTJJ010000040.1"/>
</dbReference>
<dbReference type="Proteomes" id="UP001151081">
    <property type="component" value="Unassembled WGS sequence"/>
</dbReference>
<dbReference type="GO" id="GO:0016787">
    <property type="term" value="F:hydrolase activity"/>
    <property type="evidence" value="ECO:0007669"/>
    <property type="project" value="TreeGrafter"/>
</dbReference>
<feature type="transmembrane region" description="Helical" evidence="6">
    <location>
        <begin position="84"/>
        <end position="102"/>
    </location>
</feature>
<dbReference type="Pfam" id="PF07947">
    <property type="entry name" value="YhhN"/>
    <property type="match status" value="1"/>
</dbReference>
<organism evidence="7 8">
    <name type="scientific">Polyangium jinanense</name>
    <dbReference type="NCBI Taxonomy" id="2829994"/>
    <lineage>
        <taxon>Bacteria</taxon>
        <taxon>Pseudomonadati</taxon>
        <taxon>Myxococcota</taxon>
        <taxon>Polyangia</taxon>
        <taxon>Polyangiales</taxon>
        <taxon>Polyangiaceae</taxon>
        <taxon>Polyangium</taxon>
    </lineage>
</organism>
<evidence type="ECO:0000313" key="7">
    <source>
        <dbReference type="EMBL" id="MDC3986530.1"/>
    </source>
</evidence>
<dbReference type="EMBL" id="JAGTJJ010000040">
    <property type="protein sequence ID" value="MDC3986530.1"/>
    <property type="molecule type" value="Genomic_DNA"/>
</dbReference>
<comment type="subcellular location">
    <subcellularLocation>
        <location evidence="1">Membrane</location>
        <topology evidence="1">Multi-pass membrane protein</topology>
    </subcellularLocation>
</comment>
<feature type="transmembrane region" description="Helical" evidence="6">
    <location>
        <begin position="168"/>
        <end position="186"/>
    </location>
</feature>
<reference evidence="7 8" key="1">
    <citation type="submission" date="2021-04" db="EMBL/GenBank/DDBJ databases">
        <title>Genome analysis of Polyangium sp.</title>
        <authorList>
            <person name="Li Y."/>
            <person name="Wang J."/>
        </authorList>
    </citation>
    <scope>NUCLEOTIDE SEQUENCE [LARGE SCALE GENOMIC DNA]</scope>
    <source>
        <strain evidence="7 8">SDU14</strain>
    </source>
</reference>
<dbReference type="AlphaFoldDB" id="A0A9X3XC35"/>
<feature type="transmembrane region" description="Helical" evidence="6">
    <location>
        <begin position="192"/>
        <end position="213"/>
    </location>
</feature>
<name>A0A9X3XC35_9BACT</name>
<evidence type="ECO:0000256" key="2">
    <source>
        <dbReference type="ARBA" id="ARBA00007375"/>
    </source>
</evidence>
<dbReference type="GO" id="GO:0016020">
    <property type="term" value="C:membrane"/>
    <property type="evidence" value="ECO:0007669"/>
    <property type="project" value="UniProtKB-SubCell"/>
</dbReference>
<dbReference type="InterPro" id="IPR012506">
    <property type="entry name" value="TMEM86B-like"/>
</dbReference>
<evidence type="ECO:0000256" key="4">
    <source>
        <dbReference type="ARBA" id="ARBA00022989"/>
    </source>
</evidence>
<evidence type="ECO:0000313" key="8">
    <source>
        <dbReference type="Proteomes" id="UP001151081"/>
    </source>
</evidence>
<evidence type="ECO:0000256" key="1">
    <source>
        <dbReference type="ARBA" id="ARBA00004141"/>
    </source>
</evidence>
<comment type="caution">
    <text evidence="7">The sequence shown here is derived from an EMBL/GenBank/DDBJ whole genome shotgun (WGS) entry which is preliminary data.</text>
</comment>
<keyword evidence="3 6" id="KW-0812">Transmembrane</keyword>
<protein>
    <submittedName>
        <fullName evidence="7">Lysoplasmalogenase</fullName>
    </submittedName>
</protein>
<feature type="transmembrane region" description="Helical" evidence="6">
    <location>
        <begin position="12"/>
        <end position="40"/>
    </location>
</feature>
<keyword evidence="4 6" id="KW-1133">Transmembrane helix</keyword>
<dbReference type="PANTHER" id="PTHR31885">
    <property type="entry name" value="GH04784P"/>
    <property type="match status" value="1"/>
</dbReference>
<keyword evidence="8" id="KW-1185">Reference proteome</keyword>